<dbReference type="GO" id="GO:0005615">
    <property type="term" value="C:extracellular space"/>
    <property type="evidence" value="ECO:0007669"/>
    <property type="project" value="TreeGrafter"/>
</dbReference>
<keyword evidence="3 7" id="KW-0732">Signal</keyword>
<dbReference type="GO" id="GO:0005184">
    <property type="term" value="F:neuropeptide hormone activity"/>
    <property type="evidence" value="ECO:0007669"/>
    <property type="project" value="TreeGrafter"/>
</dbReference>
<evidence type="ECO:0000256" key="4">
    <source>
        <dbReference type="ARBA" id="ARBA00022854"/>
    </source>
</evidence>
<feature type="domain" description="Agouti" evidence="8">
    <location>
        <begin position="75"/>
        <end position="113"/>
    </location>
</feature>
<feature type="signal peptide" evidence="7">
    <location>
        <begin position="1"/>
        <end position="23"/>
    </location>
</feature>
<dbReference type="Gene3D" id="4.10.760.10">
    <property type="entry name" value="Agouti domain"/>
    <property type="match status" value="1"/>
</dbReference>
<dbReference type="PROSITE" id="PS51150">
    <property type="entry name" value="AGOUTI_2"/>
    <property type="match status" value="1"/>
</dbReference>
<evidence type="ECO:0000256" key="7">
    <source>
        <dbReference type="SAM" id="SignalP"/>
    </source>
</evidence>
<reference evidence="9" key="1">
    <citation type="submission" date="2025-08" db="UniProtKB">
        <authorList>
            <consortium name="Ensembl"/>
        </authorList>
    </citation>
    <scope>IDENTIFICATION</scope>
</reference>
<dbReference type="Ensembl" id="ENSLBET00000011444.1">
    <property type="protein sequence ID" value="ENSLBEP00000010865.1"/>
    <property type="gene ID" value="ENSLBEG00000008391.1"/>
</dbReference>
<evidence type="ECO:0000256" key="2">
    <source>
        <dbReference type="ARBA" id="ARBA00022525"/>
    </source>
</evidence>
<dbReference type="GO" id="GO:2000253">
    <property type="term" value="P:positive regulation of feeding behavior"/>
    <property type="evidence" value="ECO:0007669"/>
    <property type="project" value="TreeGrafter"/>
</dbReference>
<dbReference type="PANTHER" id="PTHR16551">
    <property type="entry name" value="AGOUTI RELATED"/>
    <property type="match status" value="1"/>
</dbReference>
<feature type="disulfide bond" evidence="6">
    <location>
        <begin position="92"/>
        <end position="113"/>
    </location>
</feature>
<feature type="disulfide bond" evidence="6">
    <location>
        <begin position="97"/>
        <end position="104"/>
    </location>
</feature>
<dbReference type="InParanoid" id="A0A3Q3LQL7"/>
<evidence type="ECO:0000259" key="8">
    <source>
        <dbReference type="PROSITE" id="PS51150"/>
    </source>
</evidence>
<protein>
    <submittedName>
        <fullName evidence="9">Agouti signaling protein, nonagouti homolog (mouse) 2b</fullName>
    </submittedName>
</protein>
<reference evidence="9" key="2">
    <citation type="submission" date="2025-09" db="UniProtKB">
        <authorList>
            <consortium name="Ensembl"/>
        </authorList>
    </citation>
    <scope>IDENTIFICATION</scope>
</reference>
<dbReference type="GO" id="GO:0051463">
    <property type="term" value="P:negative regulation of cortisol secretion"/>
    <property type="evidence" value="ECO:0007669"/>
    <property type="project" value="Ensembl"/>
</dbReference>
<dbReference type="InterPro" id="IPR007733">
    <property type="entry name" value="Agouti"/>
</dbReference>
<keyword evidence="4" id="KW-0960">Knottin</keyword>
<proteinExistence type="predicted"/>
<evidence type="ECO:0000313" key="9">
    <source>
        <dbReference type="Ensembl" id="ENSLBEP00000010865.1"/>
    </source>
</evidence>
<dbReference type="FunCoup" id="A0A3Q3LQL7">
    <property type="interactions" value="38"/>
</dbReference>
<dbReference type="PANTHER" id="PTHR16551:SF5">
    <property type="entry name" value="AGOUTI-RELATED PEPTIDE 2"/>
    <property type="match status" value="1"/>
</dbReference>
<evidence type="ECO:0000256" key="5">
    <source>
        <dbReference type="ARBA" id="ARBA00023157"/>
    </source>
</evidence>
<dbReference type="SUPFAM" id="SSF57055">
    <property type="entry name" value="Agouti-related protein"/>
    <property type="match status" value="1"/>
</dbReference>
<evidence type="ECO:0000256" key="1">
    <source>
        <dbReference type="ARBA" id="ARBA00004613"/>
    </source>
</evidence>
<dbReference type="GO" id="GO:0070996">
    <property type="term" value="F:type 1 melanocortin receptor binding"/>
    <property type="evidence" value="ECO:0007669"/>
    <property type="project" value="Ensembl"/>
</dbReference>
<keyword evidence="10" id="KW-1185">Reference proteome</keyword>
<dbReference type="SMART" id="SM00792">
    <property type="entry name" value="Agouti"/>
    <property type="match status" value="1"/>
</dbReference>
<dbReference type="GO" id="GO:0007218">
    <property type="term" value="P:neuropeptide signaling pathway"/>
    <property type="evidence" value="ECO:0007669"/>
    <property type="project" value="TreeGrafter"/>
</dbReference>
<dbReference type="InterPro" id="IPR027300">
    <property type="entry name" value="Agouti_dom"/>
</dbReference>
<dbReference type="GeneTree" id="ENSGT00730000112562"/>
<sequence>MRKHITGKHLLCFILLAFPLSWAETTNKDVKKPDNDTVWSQAKTRRLFARKKITLPQESHVPKHRSNLMTPAHRCGRLMENCSSHMPCCDPCASCRCRLFNTICHCWRMNPLCLKKT</sequence>
<evidence type="ECO:0000256" key="3">
    <source>
        <dbReference type="ARBA" id="ARBA00022729"/>
    </source>
</evidence>
<dbReference type="Proteomes" id="UP000261660">
    <property type="component" value="Unplaced"/>
</dbReference>
<dbReference type="GO" id="GO:0008343">
    <property type="term" value="P:adult feeding behavior"/>
    <property type="evidence" value="ECO:0007669"/>
    <property type="project" value="TreeGrafter"/>
</dbReference>
<feature type="disulfide bond" evidence="6">
    <location>
        <begin position="88"/>
        <end position="106"/>
    </location>
</feature>
<evidence type="ECO:0000256" key="6">
    <source>
        <dbReference type="PROSITE-ProRule" id="PRU00494"/>
    </source>
</evidence>
<keyword evidence="5 6" id="KW-1015">Disulfide bond</keyword>
<dbReference type="GO" id="GO:0043473">
    <property type="term" value="P:pigmentation"/>
    <property type="evidence" value="ECO:0007669"/>
    <property type="project" value="Ensembl"/>
</dbReference>
<dbReference type="Pfam" id="PF05039">
    <property type="entry name" value="Agouti"/>
    <property type="match status" value="1"/>
</dbReference>
<dbReference type="InterPro" id="IPR036836">
    <property type="entry name" value="Agouti_dom_sf"/>
</dbReference>
<accession>A0A3Q3LQL7</accession>
<dbReference type="AlphaFoldDB" id="A0A3Q3LQL7"/>
<dbReference type="GO" id="GO:0009755">
    <property type="term" value="P:hormone-mediated signaling pathway"/>
    <property type="evidence" value="ECO:0007669"/>
    <property type="project" value="InterPro"/>
</dbReference>
<feature type="chain" id="PRO_5018741674" evidence="7">
    <location>
        <begin position="24"/>
        <end position="117"/>
    </location>
</feature>
<dbReference type="STRING" id="56723.ENSLBEP00000010865"/>
<evidence type="ECO:0000313" key="10">
    <source>
        <dbReference type="Proteomes" id="UP000261660"/>
    </source>
</evidence>
<dbReference type="GO" id="GO:0033555">
    <property type="term" value="P:multicellular organismal response to stress"/>
    <property type="evidence" value="ECO:0007669"/>
    <property type="project" value="Ensembl"/>
</dbReference>
<comment type="subcellular location">
    <subcellularLocation>
        <location evidence="1">Secreted</location>
    </subcellularLocation>
</comment>
<organism evidence="9 10">
    <name type="scientific">Labrus bergylta</name>
    <name type="common">ballan wrasse</name>
    <dbReference type="NCBI Taxonomy" id="56723"/>
    <lineage>
        <taxon>Eukaryota</taxon>
        <taxon>Metazoa</taxon>
        <taxon>Chordata</taxon>
        <taxon>Craniata</taxon>
        <taxon>Vertebrata</taxon>
        <taxon>Euteleostomi</taxon>
        <taxon>Actinopterygii</taxon>
        <taxon>Neopterygii</taxon>
        <taxon>Teleostei</taxon>
        <taxon>Neoteleostei</taxon>
        <taxon>Acanthomorphata</taxon>
        <taxon>Eupercaria</taxon>
        <taxon>Labriformes</taxon>
        <taxon>Labridae</taxon>
        <taxon>Labrus</taxon>
    </lineage>
</organism>
<name>A0A3Q3LQL7_9LABR</name>
<keyword evidence="2" id="KW-0964">Secreted</keyword>
<comment type="caution">
    <text evidence="6">Lacks conserved residue(s) required for the propagation of feature annotation.</text>
</comment>